<dbReference type="Gene3D" id="1.10.10.10">
    <property type="entry name" value="Winged helix-like DNA-binding domain superfamily/Winged helix DNA-binding domain"/>
    <property type="match status" value="3"/>
</dbReference>
<dbReference type="EMBL" id="BAAAFG010000015">
    <property type="protein sequence ID" value="GAA0872562.1"/>
    <property type="molecule type" value="Genomic_DNA"/>
</dbReference>
<evidence type="ECO:0000256" key="2">
    <source>
        <dbReference type="ARBA" id="ARBA00009695"/>
    </source>
</evidence>
<sequence>MSTNFNRSLTVAEATQRLMQYCAYQDRCHKEVKQKMRDYGLIPQAQDQILGKLIEGNYLNEERFARSFARGKFNIKHWGKNRIVCELKFREISSYNIKAALTEISEPVYHEKLHWLAEKKLSTIKEKNLYKKKKKLADYLLYRGWESHLVYEKINELVE</sequence>
<dbReference type="InterPro" id="IPR003783">
    <property type="entry name" value="Regulatory_RecX"/>
</dbReference>
<accession>A0ABP3XTQ5</accession>
<evidence type="ECO:0000313" key="8">
    <source>
        <dbReference type="Proteomes" id="UP001500507"/>
    </source>
</evidence>
<keyword evidence="4" id="KW-0963">Cytoplasm</keyword>
<feature type="domain" description="RecX third three-helical" evidence="6">
    <location>
        <begin position="113"/>
        <end position="152"/>
    </location>
</feature>
<dbReference type="PANTHER" id="PTHR33602:SF1">
    <property type="entry name" value="REGULATORY PROTEIN RECX FAMILY PROTEIN"/>
    <property type="match status" value="1"/>
</dbReference>
<feature type="domain" description="RecX second three-helical" evidence="5">
    <location>
        <begin position="60"/>
        <end position="101"/>
    </location>
</feature>
<comment type="subcellular location">
    <subcellularLocation>
        <location evidence="1">Cytoplasm</location>
    </subcellularLocation>
</comment>
<organism evidence="7 8">
    <name type="scientific">Gangjinia marincola</name>
    <dbReference type="NCBI Taxonomy" id="578463"/>
    <lineage>
        <taxon>Bacteria</taxon>
        <taxon>Pseudomonadati</taxon>
        <taxon>Bacteroidota</taxon>
        <taxon>Flavobacteriia</taxon>
        <taxon>Flavobacteriales</taxon>
        <taxon>Flavobacteriaceae</taxon>
        <taxon>Gangjinia</taxon>
    </lineage>
</organism>
<dbReference type="PANTHER" id="PTHR33602">
    <property type="entry name" value="REGULATORY PROTEIN RECX FAMILY PROTEIN"/>
    <property type="match status" value="1"/>
</dbReference>
<comment type="caution">
    <text evidence="7">The sequence shown here is derived from an EMBL/GenBank/DDBJ whole genome shotgun (WGS) entry which is preliminary data.</text>
</comment>
<name>A0ABP3XTQ5_9FLAO</name>
<comment type="similarity">
    <text evidence="2">Belongs to the RecX family.</text>
</comment>
<evidence type="ECO:0000256" key="3">
    <source>
        <dbReference type="ARBA" id="ARBA00018111"/>
    </source>
</evidence>
<evidence type="ECO:0000256" key="4">
    <source>
        <dbReference type="ARBA" id="ARBA00022490"/>
    </source>
</evidence>
<evidence type="ECO:0000259" key="5">
    <source>
        <dbReference type="Pfam" id="PF02631"/>
    </source>
</evidence>
<keyword evidence="8" id="KW-1185">Reference proteome</keyword>
<dbReference type="InterPro" id="IPR036388">
    <property type="entry name" value="WH-like_DNA-bd_sf"/>
</dbReference>
<dbReference type="Proteomes" id="UP001500507">
    <property type="component" value="Unassembled WGS sequence"/>
</dbReference>
<protein>
    <recommendedName>
        <fullName evidence="3">Regulatory protein RecX</fullName>
    </recommendedName>
</protein>
<evidence type="ECO:0000256" key="1">
    <source>
        <dbReference type="ARBA" id="ARBA00004496"/>
    </source>
</evidence>
<dbReference type="Pfam" id="PF21981">
    <property type="entry name" value="RecX_HTH3"/>
    <property type="match status" value="1"/>
</dbReference>
<gene>
    <name evidence="7" type="ORF">GCM10009117_17090</name>
</gene>
<dbReference type="RefSeq" id="WP_343767299.1">
    <property type="nucleotide sequence ID" value="NZ_BAAAFG010000015.1"/>
</dbReference>
<evidence type="ECO:0000313" key="7">
    <source>
        <dbReference type="EMBL" id="GAA0872562.1"/>
    </source>
</evidence>
<dbReference type="InterPro" id="IPR053925">
    <property type="entry name" value="RecX_HTH_3rd"/>
</dbReference>
<reference evidence="8" key="1">
    <citation type="journal article" date="2019" name="Int. J. Syst. Evol. Microbiol.">
        <title>The Global Catalogue of Microorganisms (GCM) 10K type strain sequencing project: providing services to taxonomists for standard genome sequencing and annotation.</title>
        <authorList>
            <consortium name="The Broad Institute Genomics Platform"/>
            <consortium name="The Broad Institute Genome Sequencing Center for Infectious Disease"/>
            <person name="Wu L."/>
            <person name="Ma J."/>
        </authorList>
    </citation>
    <scope>NUCLEOTIDE SEQUENCE [LARGE SCALE GENOMIC DNA]</scope>
    <source>
        <strain evidence="8">JCM 16082</strain>
    </source>
</reference>
<proteinExistence type="inferred from homology"/>
<dbReference type="Pfam" id="PF02631">
    <property type="entry name" value="RecX_HTH2"/>
    <property type="match status" value="1"/>
</dbReference>
<evidence type="ECO:0000259" key="6">
    <source>
        <dbReference type="Pfam" id="PF21981"/>
    </source>
</evidence>
<dbReference type="InterPro" id="IPR053924">
    <property type="entry name" value="RecX_HTH_2nd"/>
</dbReference>